<evidence type="ECO:0000256" key="1">
    <source>
        <dbReference type="SAM" id="MobiDB-lite"/>
    </source>
</evidence>
<evidence type="ECO:0000313" key="3">
    <source>
        <dbReference type="EMBL" id="CAH8338390.1"/>
    </source>
</evidence>
<proteinExistence type="predicted"/>
<comment type="caution">
    <text evidence="3">The sequence shown here is derived from an EMBL/GenBank/DDBJ whole genome shotgun (WGS) entry which is preliminary data.</text>
</comment>
<feature type="region of interest" description="Disordered" evidence="1">
    <location>
        <begin position="73"/>
        <end position="92"/>
    </location>
</feature>
<reference evidence="3 4" key="1">
    <citation type="submission" date="2022-03" db="EMBL/GenBank/DDBJ databases">
        <authorList>
            <person name="Macdonald S."/>
            <person name="Ahmed S."/>
            <person name="Newling K."/>
        </authorList>
    </citation>
    <scope>NUCLEOTIDE SEQUENCE [LARGE SCALE GENOMIC DNA]</scope>
</reference>
<dbReference type="Gene3D" id="3.10.20.90">
    <property type="entry name" value="Phosphatidylinositol 3-kinase Catalytic Subunit, Chain A, domain 1"/>
    <property type="match status" value="1"/>
</dbReference>
<organism evidence="3 4">
    <name type="scientific">Eruca vesicaria subsp. sativa</name>
    <name type="common">Garden rocket</name>
    <name type="synonym">Eruca sativa</name>
    <dbReference type="NCBI Taxonomy" id="29727"/>
    <lineage>
        <taxon>Eukaryota</taxon>
        <taxon>Viridiplantae</taxon>
        <taxon>Streptophyta</taxon>
        <taxon>Embryophyta</taxon>
        <taxon>Tracheophyta</taxon>
        <taxon>Spermatophyta</taxon>
        <taxon>Magnoliopsida</taxon>
        <taxon>eudicotyledons</taxon>
        <taxon>Gunneridae</taxon>
        <taxon>Pentapetalae</taxon>
        <taxon>rosids</taxon>
        <taxon>malvids</taxon>
        <taxon>Brassicales</taxon>
        <taxon>Brassicaceae</taxon>
        <taxon>Brassiceae</taxon>
        <taxon>Eruca</taxon>
    </lineage>
</organism>
<dbReference type="PANTHER" id="PTHR10621:SF41">
    <property type="entry name" value="UBIQUITIN-LIKE DOMAIN-CONTAINING PROTEIN"/>
    <property type="match status" value="1"/>
</dbReference>
<feature type="domain" description="Ubiquitin-like" evidence="2">
    <location>
        <begin position="1"/>
        <end position="76"/>
    </location>
</feature>
<dbReference type="PROSITE" id="PS50053">
    <property type="entry name" value="UBIQUITIN_2"/>
    <property type="match status" value="1"/>
</dbReference>
<dbReference type="PANTHER" id="PTHR10621">
    <property type="entry name" value="UV EXCISION REPAIR PROTEIN RAD23"/>
    <property type="match status" value="1"/>
</dbReference>
<dbReference type="EMBL" id="CAKOAT010140265">
    <property type="protein sequence ID" value="CAH8338390.1"/>
    <property type="molecule type" value="Genomic_DNA"/>
</dbReference>
<evidence type="ECO:0000259" key="2">
    <source>
        <dbReference type="PROSITE" id="PS50053"/>
    </source>
</evidence>
<accession>A0ABC8K0K9</accession>
<dbReference type="Pfam" id="PF00240">
    <property type="entry name" value="ubiquitin"/>
    <property type="match status" value="1"/>
</dbReference>
<name>A0ABC8K0K9_ERUVS</name>
<dbReference type="FunFam" id="3.10.20.90:FF:000341">
    <property type="entry name" value="Ubiquitin-like superfamily protein"/>
    <property type="match status" value="1"/>
</dbReference>
<dbReference type="SMART" id="SM00213">
    <property type="entry name" value="UBQ"/>
    <property type="match status" value="1"/>
</dbReference>
<keyword evidence="4" id="KW-1185">Reference proteome</keyword>
<dbReference type="Proteomes" id="UP001642260">
    <property type="component" value="Unassembled WGS sequence"/>
</dbReference>
<evidence type="ECO:0000313" key="4">
    <source>
        <dbReference type="Proteomes" id="UP001642260"/>
    </source>
</evidence>
<gene>
    <name evidence="3" type="ORF">ERUC_LOCUS14874</name>
</gene>
<dbReference type="InterPro" id="IPR029071">
    <property type="entry name" value="Ubiquitin-like_domsf"/>
</dbReference>
<dbReference type="SUPFAM" id="SSF54236">
    <property type="entry name" value="Ubiquitin-like"/>
    <property type="match status" value="1"/>
</dbReference>
<sequence>MDLIFVTQRGSSFSIEVGYYDSVLEIKEKIEKYQRIPVSKQTLVFQRKVLQDDHNIEQCNLFNNSRLKLIISSPGNDDQKGSIKVVKTEQSP</sequence>
<dbReference type="AlphaFoldDB" id="A0ABC8K0K9"/>
<dbReference type="CDD" id="cd17039">
    <property type="entry name" value="Ubl_ubiquitin_like"/>
    <property type="match status" value="1"/>
</dbReference>
<protein>
    <recommendedName>
        <fullName evidence="2">Ubiquitin-like domain-containing protein</fullName>
    </recommendedName>
</protein>
<dbReference type="InterPro" id="IPR000626">
    <property type="entry name" value="Ubiquitin-like_dom"/>
</dbReference>